<dbReference type="Gene3D" id="1.10.472.10">
    <property type="entry name" value="Cyclin-like"/>
    <property type="match status" value="2"/>
</dbReference>
<feature type="domain" description="Cyclin-like" evidence="10">
    <location>
        <begin position="41"/>
        <end position="167"/>
    </location>
</feature>
<accession>U4UDW2</accession>
<keyword evidence="5 8" id="KW-0195">Cyclin</keyword>
<feature type="compositionally biased region" description="Basic and acidic residues" evidence="9">
    <location>
        <begin position="445"/>
        <end position="458"/>
    </location>
</feature>
<gene>
    <name evidence="11" type="ORF">D910_06163</name>
</gene>
<dbReference type="GO" id="GO:0016538">
    <property type="term" value="F:cyclin-dependent protein serine/threonine kinase regulator activity"/>
    <property type="evidence" value="ECO:0007669"/>
    <property type="project" value="InterPro"/>
</dbReference>
<keyword evidence="6" id="KW-0804">Transcription</keyword>
<proteinExistence type="inferred from homology"/>
<evidence type="ECO:0000256" key="8">
    <source>
        <dbReference type="RuleBase" id="RU000383"/>
    </source>
</evidence>
<sequence>MASPSNPDKWYFTKEYLENTPSRESGFDAYKELQYRQQAANFIQDMGQKLQVYPFHTVNLRLSEKHPLIQFLLNNLLQSSDVAIVYMHRFYVFHSFTKFPWHQMASAALFLAAKVEEQPRKLEYVIRVTNLCRNPRDRTVDVTCEKDSPRYIAQSQEMVFNENVLLQTLGFDVAIDHPHTYIVRCCHLVRASKDLAQTSYFMASNSLHLTTMCIQYKPTVVACFCILLTCKWSNWEIPLSNEKKEWFKYVDPTVTAELLEQLTSEFLVIFENCPSRLKEKIMAKQESSSSTFEPEKKLNDTRSLEHKSEDHHKHRSSRPAEAGTSGHRSQEQREREYKERKEKERIAHMSGIVFSLPYRPDRPPDASKPYARPPPTAATSSRNEPREVLRETVKELAAVASTVREHGKDVYASRGDKEVQKRDSLLKSSAQSDPSSSSSYADARMQQRVEPSRPRNEPPKASSKVDMPRRHEDQKVSSHAKQEAENIKKHLSASFDRSSGYLKASSSSSTSQKVKSPSNLDSKSVPRANSNQLNALPKLQFNGNPNGTCDNKPPLTYDNDFKTKTEINHLKEEIPTPVVIKRPSLFSPDQTPQLPQIVIKSEPEKSLTSLTLLSPINSPPSVSSLRNRNYSSSSEPELRPTMKKIDQVEGFENLMRDNTIGMTNVSNNDTLLAAEQHDSSLEVDVSTCSDEAVSKPLIINGFETNPTLISNLLKEASTASHLSAVGLSTVKAEPIEPIQANVSLSSESSNKEHRHHKSKKKKDKHKRKDKSKEEKEKKRKHKDKDRERSKHKERKESEPQPIVSEPIKITIQKDKIQPKNELKIKIPKDRIKTEGMGDSFGLAQPSSGGLKIKIPKDIITNCQAGTSSFNSFDKSHSGGSSSSRKRERSSTSETANTKMHKSAHKESKQNGRHSSNKVSSIQPSSSNSFRSSECDGISEIRANIETGHSNVVIGRNNAPIEKNVTIDRTLDRLIEKRGEKTSSLVANLPSMSTNMRAISPIPFPTKKGSNATSGDSVWSMSVSQEGCLNPSKTTAQDSPPSNQKSRGNPLDAEVKPALKRPPYYQATANTPSVYKSFNHNNSQFKTANRQSGSINKHVIHNYDYPPPPPYHMKDTNRQPSVVNPRFQSPMPPRFNRVENSYPSMVQNPEMHYAQLMPQMGYSGYQVAPPVIPNVSMPPPPFGYFPNHYFEGYMYQQQAAAFGVGVTQPPLPTDAPPLAEVPPPPPPE</sequence>
<protein>
    <recommendedName>
        <fullName evidence="10">Cyclin-like domain-containing protein</fullName>
    </recommendedName>
</protein>
<keyword evidence="3" id="KW-0597">Phosphoprotein</keyword>
<reference evidence="11 12" key="1">
    <citation type="journal article" date="2013" name="Genome Biol.">
        <title>Draft genome of the mountain pine beetle, Dendroctonus ponderosae Hopkins, a major forest pest.</title>
        <authorList>
            <person name="Keeling C.I."/>
            <person name="Yuen M.M."/>
            <person name="Liao N.Y."/>
            <person name="Docking T.R."/>
            <person name="Chan S.K."/>
            <person name="Taylor G.A."/>
            <person name="Palmquist D.L."/>
            <person name="Jackman S.D."/>
            <person name="Nguyen A."/>
            <person name="Li M."/>
            <person name="Henderson H."/>
            <person name="Janes J.K."/>
            <person name="Zhao Y."/>
            <person name="Pandoh P."/>
            <person name="Moore R."/>
            <person name="Sperling F.A."/>
            <person name="Huber D.P."/>
            <person name="Birol I."/>
            <person name="Jones S.J."/>
            <person name="Bohlmann J."/>
        </authorList>
    </citation>
    <scope>NUCLEOTIDE SEQUENCE</scope>
</reference>
<feature type="compositionally biased region" description="Basic and acidic residues" evidence="9">
    <location>
        <begin position="784"/>
        <end position="798"/>
    </location>
</feature>
<dbReference type="GO" id="GO:0005634">
    <property type="term" value="C:nucleus"/>
    <property type="evidence" value="ECO:0007669"/>
    <property type="project" value="UniProtKB-SubCell"/>
</dbReference>
<dbReference type="STRING" id="77166.U4UDW2"/>
<evidence type="ECO:0000259" key="10">
    <source>
        <dbReference type="SMART" id="SM00385"/>
    </source>
</evidence>
<dbReference type="GO" id="GO:0006357">
    <property type="term" value="P:regulation of transcription by RNA polymerase II"/>
    <property type="evidence" value="ECO:0007669"/>
    <property type="project" value="InterPro"/>
</dbReference>
<evidence type="ECO:0000256" key="6">
    <source>
        <dbReference type="ARBA" id="ARBA00023163"/>
    </source>
</evidence>
<feature type="compositionally biased region" description="Polar residues" evidence="9">
    <location>
        <begin position="863"/>
        <end position="872"/>
    </location>
</feature>
<keyword evidence="4" id="KW-0805">Transcription regulation</keyword>
<dbReference type="EMBL" id="KB632095">
    <property type="protein sequence ID" value="ERL88781.1"/>
    <property type="molecule type" value="Genomic_DNA"/>
</dbReference>
<feature type="compositionally biased region" description="Basic and acidic residues" evidence="9">
    <location>
        <begin position="293"/>
        <end position="311"/>
    </location>
</feature>
<evidence type="ECO:0000256" key="7">
    <source>
        <dbReference type="ARBA" id="ARBA00023242"/>
    </source>
</evidence>
<evidence type="ECO:0000313" key="12">
    <source>
        <dbReference type="Proteomes" id="UP000030742"/>
    </source>
</evidence>
<feature type="compositionally biased region" description="Polar residues" evidence="9">
    <location>
        <begin position="916"/>
        <end position="931"/>
    </location>
</feature>
<feature type="compositionally biased region" description="Basic and acidic residues" evidence="9">
    <location>
        <begin position="811"/>
        <end position="835"/>
    </location>
</feature>
<dbReference type="Pfam" id="PF00134">
    <property type="entry name" value="Cyclin_N"/>
    <property type="match status" value="1"/>
</dbReference>
<dbReference type="PANTHER" id="PTHR10026">
    <property type="entry name" value="CYCLIN"/>
    <property type="match status" value="1"/>
</dbReference>
<comment type="similarity">
    <text evidence="2">Belongs to the cyclin family. Cyclin C subfamily.</text>
</comment>
<feature type="region of interest" description="Disordered" evidence="9">
    <location>
        <begin position="863"/>
        <end position="932"/>
    </location>
</feature>
<organism evidence="11 12">
    <name type="scientific">Dendroctonus ponderosae</name>
    <name type="common">Mountain pine beetle</name>
    <dbReference type="NCBI Taxonomy" id="77166"/>
    <lineage>
        <taxon>Eukaryota</taxon>
        <taxon>Metazoa</taxon>
        <taxon>Ecdysozoa</taxon>
        <taxon>Arthropoda</taxon>
        <taxon>Hexapoda</taxon>
        <taxon>Insecta</taxon>
        <taxon>Pterygota</taxon>
        <taxon>Neoptera</taxon>
        <taxon>Endopterygota</taxon>
        <taxon>Coleoptera</taxon>
        <taxon>Polyphaga</taxon>
        <taxon>Cucujiformia</taxon>
        <taxon>Curculionidae</taxon>
        <taxon>Scolytinae</taxon>
        <taxon>Dendroctonus</taxon>
    </lineage>
</organism>
<dbReference type="SUPFAM" id="SSF47954">
    <property type="entry name" value="Cyclin-like"/>
    <property type="match status" value="2"/>
</dbReference>
<dbReference type="Proteomes" id="UP000030742">
    <property type="component" value="Unassembled WGS sequence"/>
</dbReference>
<dbReference type="InterPro" id="IPR043198">
    <property type="entry name" value="Cyclin/Ssn8"/>
</dbReference>
<dbReference type="InterPro" id="IPR036915">
    <property type="entry name" value="Cyclin-like_sf"/>
</dbReference>
<feature type="region of interest" description="Disordered" evidence="9">
    <location>
        <begin position="406"/>
        <end position="553"/>
    </location>
</feature>
<feature type="compositionally biased region" description="Low complexity" evidence="9">
    <location>
        <begin position="621"/>
        <end position="634"/>
    </location>
</feature>
<feature type="region of interest" description="Disordered" evidence="9">
    <location>
        <begin position="741"/>
        <end position="850"/>
    </location>
</feature>
<dbReference type="AlphaFoldDB" id="U4UDW2"/>
<feature type="compositionally biased region" description="Polar residues" evidence="9">
    <location>
        <begin position="1007"/>
        <end position="1046"/>
    </location>
</feature>
<keyword evidence="7" id="KW-0539">Nucleus</keyword>
<name>U4UDW2_DENPD</name>
<dbReference type="FunFam" id="1.10.472.10:FF:000004">
    <property type="entry name" value="Cyclin T2"/>
    <property type="match status" value="1"/>
</dbReference>
<feature type="compositionally biased region" description="Low complexity" evidence="9">
    <location>
        <begin position="498"/>
        <end position="518"/>
    </location>
</feature>
<dbReference type="InterPro" id="IPR013763">
    <property type="entry name" value="Cyclin-like_dom"/>
</dbReference>
<feature type="compositionally biased region" description="Polar residues" evidence="9">
    <location>
        <begin position="1074"/>
        <end position="1094"/>
    </location>
</feature>
<evidence type="ECO:0000256" key="2">
    <source>
        <dbReference type="ARBA" id="ARBA00008638"/>
    </source>
</evidence>
<dbReference type="OrthoDB" id="25002at2759"/>
<evidence type="ECO:0000256" key="3">
    <source>
        <dbReference type="ARBA" id="ARBA00022553"/>
    </source>
</evidence>
<feature type="compositionally biased region" description="Polar residues" evidence="9">
    <location>
        <begin position="519"/>
        <end position="534"/>
    </location>
</feature>
<dbReference type="SMART" id="SM00385">
    <property type="entry name" value="CYCLIN"/>
    <property type="match status" value="1"/>
</dbReference>
<feature type="compositionally biased region" description="Basic and acidic residues" evidence="9">
    <location>
        <begin position="406"/>
        <end position="425"/>
    </location>
</feature>
<feature type="region of interest" description="Disordered" evidence="9">
    <location>
        <begin position="1204"/>
        <end position="1227"/>
    </location>
</feature>
<feature type="region of interest" description="Disordered" evidence="9">
    <location>
        <begin position="617"/>
        <end position="640"/>
    </location>
</feature>
<dbReference type="InterPro" id="IPR006671">
    <property type="entry name" value="Cyclin_N"/>
</dbReference>
<feature type="region of interest" description="Disordered" evidence="9">
    <location>
        <begin position="1074"/>
        <end position="1106"/>
    </location>
</feature>
<evidence type="ECO:0000256" key="9">
    <source>
        <dbReference type="SAM" id="MobiDB-lite"/>
    </source>
</evidence>
<evidence type="ECO:0000256" key="5">
    <source>
        <dbReference type="ARBA" id="ARBA00023127"/>
    </source>
</evidence>
<feature type="compositionally biased region" description="Low complexity" evidence="9">
    <location>
        <begin position="426"/>
        <end position="439"/>
    </location>
</feature>
<comment type="subcellular location">
    <subcellularLocation>
        <location evidence="1">Nucleus</location>
    </subcellularLocation>
</comment>
<evidence type="ECO:0000256" key="4">
    <source>
        <dbReference type="ARBA" id="ARBA00023015"/>
    </source>
</evidence>
<evidence type="ECO:0000313" key="11">
    <source>
        <dbReference type="EMBL" id="ERL88781.1"/>
    </source>
</evidence>
<feature type="region of interest" description="Disordered" evidence="9">
    <location>
        <begin position="282"/>
        <end position="388"/>
    </location>
</feature>
<feature type="region of interest" description="Disordered" evidence="9">
    <location>
        <begin position="999"/>
        <end position="1061"/>
    </location>
</feature>
<feature type="compositionally biased region" description="Basic residues" evidence="9">
    <location>
        <begin position="752"/>
        <end position="769"/>
    </location>
</feature>
<feature type="compositionally biased region" description="Basic and acidic residues" evidence="9">
    <location>
        <begin position="466"/>
        <end position="488"/>
    </location>
</feature>
<evidence type="ECO:0000256" key="1">
    <source>
        <dbReference type="ARBA" id="ARBA00004123"/>
    </source>
</evidence>
<feature type="compositionally biased region" description="Pro residues" evidence="9">
    <location>
        <begin position="1208"/>
        <end position="1227"/>
    </location>
</feature>
<dbReference type="Pfam" id="PF21797">
    <property type="entry name" value="CycT2-like_C"/>
    <property type="match status" value="1"/>
</dbReference>
<feature type="compositionally biased region" description="Basic and acidic residues" evidence="9">
    <location>
        <begin position="328"/>
        <end position="347"/>
    </location>
</feature>